<name>A0A9W7X865_9POAL</name>
<dbReference type="Proteomes" id="UP001164776">
    <property type="component" value="Unassembled WGS sequence"/>
</dbReference>
<keyword evidence="2" id="KW-1185">Reference proteome</keyword>
<comment type="caution">
    <text evidence="1">The sequence shown here is derived from an EMBL/GenBank/DDBJ whole genome shotgun (WGS) entry which is preliminary data.</text>
</comment>
<reference evidence="1 2" key="1">
    <citation type="submission" date="2022-10" db="EMBL/GenBank/DDBJ databases">
        <title>WGS assembly of Paspalum vaginatum 540-79.</title>
        <authorList>
            <person name="Sun G."/>
            <person name="Wase N."/>
            <person name="Shu S."/>
            <person name="Jenkins J."/>
            <person name="Zhou B."/>
            <person name="Torres-Rodriguez J."/>
            <person name="Chen C."/>
            <person name="Sandor L."/>
            <person name="Plott C."/>
            <person name="Yoshinga Y."/>
            <person name="Daum C."/>
            <person name="Qi P."/>
            <person name="Barry K."/>
            <person name="Lipzen A."/>
            <person name="Berry L."/>
            <person name="Pedersen C."/>
            <person name="Gottilla T."/>
            <person name="Foltz A."/>
            <person name="Yu H."/>
            <person name="O'Malley R."/>
            <person name="Zhang C."/>
            <person name="Devos K."/>
            <person name="Sigmon B."/>
            <person name="Yu B."/>
            <person name="Obata T."/>
            <person name="Schmutz J."/>
            <person name="Schnable J."/>
        </authorList>
    </citation>
    <scope>NUCLEOTIDE SEQUENCE [LARGE SCALE GENOMIC DNA]</scope>
    <source>
        <strain evidence="2">cv. 540-79</strain>
    </source>
</reference>
<protein>
    <submittedName>
        <fullName evidence="1">Uncharacterized protein</fullName>
    </submittedName>
</protein>
<evidence type="ECO:0000313" key="2">
    <source>
        <dbReference type="Proteomes" id="UP001164776"/>
    </source>
</evidence>
<evidence type="ECO:0000313" key="1">
    <source>
        <dbReference type="EMBL" id="KAJ1253877.1"/>
    </source>
</evidence>
<gene>
    <name evidence="1" type="ORF">BS78_K161300</name>
</gene>
<proteinExistence type="predicted"/>
<accession>A0A9W7X865</accession>
<dbReference type="AlphaFoldDB" id="A0A9W7X865"/>
<organism evidence="1 2">
    <name type="scientific">Paspalum vaginatum</name>
    <name type="common">seashore paspalum</name>
    <dbReference type="NCBI Taxonomy" id="158149"/>
    <lineage>
        <taxon>Eukaryota</taxon>
        <taxon>Viridiplantae</taxon>
        <taxon>Streptophyta</taxon>
        <taxon>Embryophyta</taxon>
        <taxon>Tracheophyta</taxon>
        <taxon>Spermatophyta</taxon>
        <taxon>Magnoliopsida</taxon>
        <taxon>Liliopsida</taxon>
        <taxon>Poales</taxon>
        <taxon>Poaceae</taxon>
        <taxon>PACMAD clade</taxon>
        <taxon>Panicoideae</taxon>
        <taxon>Andropogonodae</taxon>
        <taxon>Paspaleae</taxon>
        <taxon>Paspalinae</taxon>
        <taxon>Paspalum</taxon>
    </lineage>
</organism>
<sequence length="127" mass="14947">MSWPNIINVEVFYAATLFWDCSTGRRTIRPVPNLVLSTAINLFPDDSRGADHLFKNLTKQIGEDFYMEIILLMCWSIWFTRNSKIFEGVDPSVFTCLSFFKKELSLLKHRIKYPLVSRLVTWMDIYL</sequence>
<dbReference type="EMBL" id="MU630541">
    <property type="protein sequence ID" value="KAJ1253877.1"/>
    <property type="molecule type" value="Genomic_DNA"/>
</dbReference>